<dbReference type="HOGENOM" id="CLU_064092_1_0_11"/>
<evidence type="ECO:0000313" key="2">
    <source>
        <dbReference type="EMBL" id="AIJ25065.1"/>
    </source>
</evidence>
<sequence length="315" mass="33209">MRGMKWRVVLAGVGAGVATAVVVTSLTIGKADTGSVPVATPSTLPPPRTLPSSSTAPSSTPVSTTHSTLTADERTRLAAAATGAVTHEVSGTTVGLALYDTATGELLTSANGDRQFYTASVVKLLMAIDVLHTGGWHAPSEGQRERIVEMLSLSHDGEAESLWNSGGRGSIITRMADLMHLQNTHPPRVSDQWEMTRTTPNDLVAIYRYLTTEVPPEARQPILDGLAAIRTPAADGFPQYFGIPDGLPGLPRAVKQGWMEINRAVVLNTTGLVGQDYRYVAVLLTELPVGTSIGRGRAALTAGISALRPTVSELP</sequence>
<gene>
    <name evidence="2" type="ORF">AMETH_4973</name>
</gene>
<keyword evidence="3" id="KW-1185">Reference proteome</keyword>
<reference evidence="2 3" key="1">
    <citation type="submission" date="2014-07" db="EMBL/GenBank/DDBJ databases">
        <title>Whole Genome Sequence of the Amycolatopsis methanolica 239.</title>
        <authorList>
            <person name="Tang B."/>
        </authorList>
    </citation>
    <scope>NUCLEOTIDE SEQUENCE [LARGE SCALE GENOMIC DNA]</scope>
    <source>
        <strain evidence="2 3">239</strain>
    </source>
</reference>
<dbReference type="PATRIC" id="fig|1068978.7.peg.5346"/>
<evidence type="ECO:0000256" key="1">
    <source>
        <dbReference type="SAM" id="MobiDB-lite"/>
    </source>
</evidence>
<dbReference type="SUPFAM" id="SSF56601">
    <property type="entry name" value="beta-lactamase/transpeptidase-like"/>
    <property type="match status" value="1"/>
</dbReference>
<accession>A0A076N2Q4</accession>
<dbReference type="PANTHER" id="PTHR35333:SF3">
    <property type="entry name" value="BETA-LACTAMASE-TYPE TRANSPEPTIDASE FOLD CONTAINING PROTEIN"/>
    <property type="match status" value="1"/>
</dbReference>
<dbReference type="Gene3D" id="3.40.710.10">
    <property type="entry name" value="DD-peptidase/beta-lactamase superfamily"/>
    <property type="match status" value="1"/>
</dbReference>
<dbReference type="GO" id="GO:0046677">
    <property type="term" value="P:response to antibiotic"/>
    <property type="evidence" value="ECO:0007669"/>
    <property type="project" value="InterPro"/>
</dbReference>
<dbReference type="STRING" id="1068978.AMETH_4973"/>
<dbReference type="AlphaFoldDB" id="A0A076N2Q4"/>
<dbReference type="eggNOG" id="COG1686">
    <property type="taxonomic scope" value="Bacteria"/>
</dbReference>
<dbReference type="GO" id="GO:0008800">
    <property type="term" value="F:beta-lactamase activity"/>
    <property type="evidence" value="ECO:0007669"/>
    <property type="project" value="InterPro"/>
</dbReference>
<dbReference type="KEGG" id="amq:AMETH_4973"/>
<dbReference type="GO" id="GO:0030655">
    <property type="term" value="P:beta-lactam antibiotic catabolic process"/>
    <property type="evidence" value="ECO:0007669"/>
    <property type="project" value="InterPro"/>
</dbReference>
<proteinExistence type="predicted"/>
<dbReference type="InterPro" id="IPR000871">
    <property type="entry name" value="Beta-lactam_class-A"/>
</dbReference>
<dbReference type="EMBL" id="CP009110">
    <property type="protein sequence ID" value="AIJ25065.1"/>
    <property type="molecule type" value="Genomic_DNA"/>
</dbReference>
<dbReference type="PANTHER" id="PTHR35333">
    <property type="entry name" value="BETA-LACTAMASE"/>
    <property type="match status" value="1"/>
</dbReference>
<dbReference type="Proteomes" id="UP000062973">
    <property type="component" value="Chromosome"/>
</dbReference>
<name>A0A076N2Q4_AMYME</name>
<feature type="compositionally biased region" description="Low complexity" evidence="1">
    <location>
        <begin position="50"/>
        <end position="70"/>
    </location>
</feature>
<protein>
    <submittedName>
        <fullName evidence="2">Putative alanine rich lipoprotein LppW</fullName>
    </submittedName>
</protein>
<keyword evidence="2" id="KW-0449">Lipoprotein</keyword>
<feature type="region of interest" description="Disordered" evidence="1">
    <location>
        <begin position="34"/>
        <end position="71"/>
    </location>
</feature>
<organism evidence="2 3">
    <name type="scientific">Amycolatopsis methanolica 239</name>
    <dbReference type="NCBI Taxonomy" id="1068978"/>
    <lineage>
        <taxon>Bacteria</taxon>
        <taxon>Bacillati</taxon>
        <taxon>Actinomycetota</taxon>
        <taxon>Actinomycetes</taxon>
        <taxon>Pseudonocardiales</taxon>
        <taxon>Pseudonocardiaceae</taxon>
        <taxon>Amycolatopsis</taxon>
        <taxon>Amycolatopsis methanolica group</taxon>
    </lineage>
</organism>
<dbReference type="RefSeq" id="WP_017983902.1">
    <property type="nucleotide sequence ID" value="NZ_AQUL01000001.1"/>
</dbReference>
<dbReference type="InterPro" id="IPR012338">
    <property type="entry name" value="Beta-lactam/transpept-like"/>
</dbReference>
<evidence type="ECO:0000313" key="3">
    <source>
        <dbReference type="Proteomes" id="UP000062973"/>
    </source>
</evidence>
<dbReference type="OrthoDB" id="4981298at2"/>